<feature type="domain" description="Glycosyl hydrolase family 32 C-terminal" evidence="11">
    <location>
        <begin position="371"/>
        <end position="446"/>
    </location>
</feature>
<dbReference type="CDD" id="cd18623">
    <property type="entry name" value="GH32_ScrB-like"/>
    <property type="match status" value="1"/>
</dbReference>
<comment type="catalytic activity">
    <reaction evidence="8">
        <text>Hydrolysis of terminal non-reducing beta-D-fructofuranoside residues in beta-D-fructofuranosides.</text>
        <dbReference type="EC" id="3.2.1.26"/>
    </reaction>
</comment>
<dbReference type="eggNOG" id="COG1621">
    <property type="taxonomic scope" value="Bacteria"/>
</dbReference>
<evidence type="ECO:0000256" key="2">
    <source>
        <dbReference type="ARBA" id="ARBA00009902"/>
    </source>
</evidence>
<dbReference type="GO" id="GO:0004564">
    <property type="term" value="F:beta-fructofuranosidase activity"/>
    <property type="evidence" value="ECO:0007669"/>
    <property type="project" value="UniProtKB-EC"/>
</dbReference>
<name>B9DTI0_STRU0</name>
<keyword evidence="13" id="KW-1185">Reference proteome</keyword>
<evidence type="ECO:0000256" key="7">
    <source>
        <dbReference type="ARBA" id="ARBA00033367"/>
    </source>
</evidence>
<keyword evidence="9" id="KW-0963">Cytoplasm</keyword>
<proteinExistence type="inferred from homology"/>
<dbReference type="GO" id="GO:0005985">
    <property type="term" value="P:sucrose metabolic process"/>
    <property type="evidence" value="ECO:0007669"/>
    <property type="project" value="UniProtKB-UniPathway"/>
</dbReference>
<accession>B9DTI0</accession>
<keyword evidence="6 8" id="KW-0326">Glycosidase</keyword>
<keyword evidence="9" id="KW-0119">Carbohydrate metabolism</keyword>
<keyword evidence="5 8" id="KW-0378">Hydrolase</keyword>
<dbReference type="RefSeq" id="WP_012657850.1">
    <property type="nucleotide sequence ID" value="NC_012004.1"/>
</dbReference>
<dbReference type="EC" id="3.2.1.26" evidence="3 8"/>
<evidence type="ECO:0000259" key="10">
    <source>
        <dbReference type="Pfam" id="PF00251"/>
    </source>
</evidence>
<dbReference type="Gene3D" id="2.60.120.560">
    <property type="entry name" value="Exo-inulinase, domain 1"/>
    <property type="match status" value="1"/>
</dbReference>
<gene>
    <name evidence="12" type="ordered locus">SUB0307</name>
</gene>
<evidence type="ECO:0000313" key="12">
    <source>
        <dbReference type="EMBL" id="CAR40865.1"/>
    </source>
</evidence>
<dbReference type="KEGG" id="sub:SUB0307"/>
<dbReference type="GO" id="GO:0005737">
    <property type="term" value="C:cytoplasm"/>
    <property type="evidence" value="ECO:0007669"/>
    <property type="project" value="UniProtKB-SubCell"/>
</dbReference>
<dbReference type="Proteomes" id="UP000000449">
    <property type="component" value="Chromosome"/>
</dbReference>
<dbReference type="SUPFAM" id="SSF49899">
    <property type="entry name" value="Concanavalin A-like lectins/glucanases"/>
    <property type="match status" value="1"/>
</dbReference>
<dbReference type="AlphaFoldDB" id="B9DTI0"/>
<sequence>MIEKTFTVERANHFIDKNQSMVIDTYKPDVHFTAPVGWINDPNGFVYFRGEYHLFYQYYPYDSVWGPMHWGHAKTKNFIDWENLPVALAPDMPYDKDGCFSGSAFVKDDTLWIMYTGNIIDEVNGNKQVQNIAFSKDGVNFEKIATNPVATGDILPDTIVKSDFRDPKLFEKDGRFYAVVAAQHKDNVGCIVLLGSENLIEWSFESILLKGNHSQGVMWECPDYFEMNGHSYLILSPMKYPKDGLHFSNLNSSIIMKGTVDWEQKQFHVTSVQELDQGHDFYAPQTLIDDKGRRVMIAWMHTWGRRVVTHDFKHHWSGQMTMPRILCDEKGIVKQKLPEEIMANLPTLSLNNVVKNAGVLSLDGDKSHHFILGNDDDYISFGYDDLKELVYIDRSQQAIIITGEEDWDTNMKAAEIKASKLDIIIDKNTIEIFVNDGEATLSSTYFIQKQPILQEKV</sequence>
<evidence type="ECO:0000256" key="5">
    <source>
        <dbReference type="ARBA" id="ARBA00022801"/>
    </source>
</evidence>
<dbReference type="SUPFAM" id="SSF75005">
    <property type="entry name" value="Arabinanase/levansucrase/invertase"/>
    <property type="match status" value="1"/>
</dbReference>
<dbReference type="UniPathway" id="UPA00238"/>
<dbReference type="STRING" id="218495.SUB0307"/>
<dbReference type="Pfam" id="PF00251">
    <property type="entry name" value="Glyco_hydro_32N"/>
    <property type="match status" value="1"/>
</dbReference>
<dbReference type="Pfam" id="PF08244">
    <property type="entry name" value="Glyco_hydro_32C"/>
    <property type="match status" value="1"/>
</dbReference>
<feature type="domain" description="Glycosyl hydrolase family 32 N-terminal" evidence="10">
    <location>
        <begin position="31"/>
        <end position="327"/>
    </location>
</feature>
<evidence type="ECO:0000313" key="13">
    <source>
        <dbReference type="Proteomes" id="UP000000449"/>
    </source>
</evidence>
<reference evidence="13" key="1">
    <citation type="journal article" date="2009" name="BMC Genomics">
        <title>Evidence for niche adaptation in the genome of the bovine pathogen Streptococcus uberis.</title>
        <authorList>
            <person name="Ward P.N."/>
            <person name="Holden M.T.G."/>
            <person name="Leigh J.A."/>
            <person name="Lennard N."/>
            <person name="Bignell A."/>
            <person name="Barron A."/>
            <person name="Clark L."/>
            <person name="Quail M.A."/>
            <person name="Woodward J."/>
            <person name="Barrell B.G."/>
            <person name="Egan S.A."/>
            <person name="Field T.R."/>
            <person name="Maskell D."/>
            <person name="Kehoe M."/>
            <person name="Dowson C.G."/>
            <person name="Chanter N."/>
            <person name="Whatmore A.M."/>
            <person name="Bentley S.D."/>
            <person name="Parkhill J."/>
        </authorList>
    </citation>
    <scope>NUCLEOTIDE SEQUENCE [LARGE SCALE GENOMIC DNA]</scope>
    <source>
        <strain evidence="13">ATCC BAA-854 / 0140J</strain>
    </source>
</reference>
<comment type="similarity">
    <text evidence="2 8">Belongs to the glycosyl hydrolase 32 family.</text>
</comment>
<evidence type="ECO:0000256" key="3">
    <source>
        <dbReference type="ARBA" id="ARBA00012758"/>
    </source>
</evidence>
<dbReference type="InterPro" id="IPR013320">
    <property type="entry name" value="ConA-like_dom_sf"/>
</dbReference>
<dbReference type="Gene3D" id="2.115.10.20">
    <property type="entry name" value="Glycosyl hydrolase domain, family 43"/>
    <property type="match status" value="1"/>
</dbReference>
<dbReference type="InterPro" id="IPR013148">
    <property type="entry name" value="Glyco_hydro_32_N"/>
</dbReference>
<protein>
    <recommendedName>
        <fullName evidence="4 8">Sucrose-6-phosphate hydrolase</fullName>
        <ecNumber evidence="3 8">3.2.1.26</ecNumber>
    </recommendedName>
    <alternativeName>
        <fullName evidence="7 9">Invertase</fullName>
    </alternativeName>
</protein>
<evidence type="ECO:0000256" key="4">
    <source>
        <dbReference type="ARBA" id="ARBA00019623"/>
    </source>
</evidence>
<evidence type="ECO:0000256" key="1">
    <source>
        <dbReference type="ARBA" id="ARBA00004914"/>
    </source>
</evidence>
<dbReference type="EMBL" id="AM946015">
    <property type="protein sequence ID" value="CAR40865.1"/>
    <property type="molecule type" value="Genomic_DNA"/>
</dbReference>
<comment type="subcellular location">
    <subcellularLocation>
        <location evidence="9">Cytoplasm</location>
    </subcellularLocation>
</comment>
<dbReference type="InterPro" id="IPR013189">
    <property type="entry name" value="Glyco_hydro_32_C"/>
</dbReference>
<dbReference type="SMART" id="SM00640">
    <property type="entry name" value="Glyco_32"/>
    <property type="match status" value="1"/>
</dbReference>
<dbReference type="InterPro" id="IPR006232">
    <property type="entry name" value="Suc6P_hydrolase"/>
</dbReference>
<dbReference type="InterPro" id="IPR001362">
    <property type="entry name" value="Glyco_hydro_32"/>
</dbReference>
<comment type="function">
    <text evidence="9">Enables the bacterium to metabolize sucrose as a sole carbon source.</text>
</comment>
<dbReference type="CAZy" id="GH32">
    <property type="family name" value="Glycoside Hydrolase Family 32"/>
</dbReference>
<dbReference type="HOGENOM" id="CLU_001528_7_0_9"/>
<dbReference type="NCBIfam" id="TIGR01322">
    <property type="entry name" value="scrB_fam"/>
    <property type="match status" value="1"/>
</dbReference>
<organism evidence="12 13">
    <name type="scientific">Streptococcus uberis (strain ATCC BAA-854 / 0140J)</name>
    <dbReference type="NCBI Taxonomy" id="218495"/>
    <lineage>
        <taxon>Bacteria</taxon>
        <taxon>Bacillati</taxon>
        <taxon>Bacillota</taxon>
        <taxon>Bacilli</taxon>
        <taxon>Lactobacillales</taxon>
        <taxon>Streptococcaceae</taxon>
        <taxon>Streptococcus</taxon>
    </lineage>
</organism>
<dbReference type="InterPro" id="IPR023296">
    <property type="entry name" value="Glyco_hydro_beta-prop_sf"/>
</dbReference>
<dbReference type="PANTHER" id="PTHR43101">
    <property type="entry name" value="BETA-FRUCTOSIDASE"/>
    <property type="match status" value="1"/>
</dbReference>
<evidence type="ECO:0000259" key="11">
    <source>
        <dbReference type="Pfam" id="PF08244"/>
    </source>
</evidence>
<evidence type="ECO:0000256" key="6">
    <source>
        <dbReference type="ARBA" id="ARBA00023295"/>
    </source>
</evidence>
<comment type="pathway">
    <text evidence="1 9">Glycan biosynthesis; sucrose metabolism.</text>
</comment>
<evidence type="ECO:0000256" key="8">
    <source>
        <dbReference type="RuleBase" id="RU362110"/>
    </source>
</evidence>
<dbReference type="InterPro" id="IPR051214">
    <property type="entry name" value="GH32_Enzymes"/>
</dbReference>
<evidence type="ECO:0000256" key="9">
    <source>
        <dbReference type="RuleBase" id="RU365015"/>
    </source>
</evidence>
<dbReference type="PANTHER" id="PTHR43101:SF1">
    <property type="entry name" value="BETA-FRUCTOSIDASE"/>
    <property type="match status" value="1"/>
</dbReference>